<dbReference type="EMBL" id="QREG01000013">
    <property type="protein sequence ID" value="RED97007.1"/>
    <property type="molecule type" value="Genomic_DNA"/>
</dbReference>
<feature type="chain" id="PRO_5017802332" evidence="1">
    <location>
        <begin position="20"/>
        <end position="829"/>
    </location>
</feature>
<gene>
    <name evidence="2" type="ORF">C7460_11355</name>
</gene>
<name>A0A3D9L1N3_MARFU</name>
<dbReference type="PANTHER" id="PTHR12993:SF26">
    <property type="entry name" value="1D-MYO-INOSITOL 2-ACETAMIDO-2-DEOXY-ALPHA-D-GLUCOPYRANOSIDE DEACETYLASE"/>
    <property type="match status" value="1"/>
</dbReference>
<dbReference type="OrthoDB" id="9759749at2"/>
<comment type="caution">
    <text evidence="2">The sequence shown here is derived from an EMBL/GenBank/DDBJ whole genome shotgun (WGS) entry which is preliminary data.</text>
</comment>
<dbReference type="AlphaFoldDB" id="A0A3D9L1N3"/>
<dbReference type="Gene3D" id="3.40.50.10320">
    <property type="entry name" value="LmbE-like"/>
    <property type="match status" value="1"/>
</dbReference>
<dbReference type="GO" id="GO:0016811">
    <property type="term" value="F:hydrolase activity, acting on carbon-nitrogen (but not peptide) bonds, in linear amides"/>
    <property type="evidence" value="ECO:0007669"/>
    <property type="project" value="TreeGrafter"/>
</dbReference>
<dbReference type="InterPro" id="IPR024078">
    <property type="entry name" value="LmbE-like_dom_sf"/>
</dbReference>
<dbReference type="SUPFAM" id="SSF52317">
    <property type="entry name" value="Class I glutamine amidotransferase-like"/>
    <property type="match status" value="1"/>
</dbReference>
<keyword evidence="1" id="KW-0732">Signal</keyword>
<dbReference type="InterPro" id="IPR029062">
    <property type="entry name" value="Class_I_gatase-like"/>
</dbReference>
<evidence type="ECO:0000256" key="1">
    <source>
        <dbReference type="SAM" id="SignalP"/>
    </source>
</evidence>
<proteinExistence type="predicted"/>
<dbReference type="InterPro" id="IPR003737">
    <property type="entry name" value="GlcNAc_PI_deacetylase-related"/>
</dbReference>
<sequence>MARRSIFIALTFFLINSLAAQQSYDYSTGEVLQRLQRLNTLGSVLYIAAHPDDENTQLIAYLANQKHLRTGYLAATRGDGGQNLIGPEIREGLGVIRTQELLEARKIDGGEQFFSRANDFGYSKNPDETFNKWDKDKVLADFVWAIRKFKPDVLITRFSRVPGVTHGHHTASAVLAMEAFELSGDATAFPEQLRYVDPWQPKRVFYNIGLWSYRRSGKVFDPTGYVKLDVGKYNPVLGISCTEIAAKSRSMHKSQGFGVSGIRGSEYEYFEQWAGDSTTTLFGGLDMTWNRVQGAEEVAYFVNEAMENYNPLQPADILGSLLKAREALLKLPDQYWKEVKLQELQELMLAVTGTYISMTSDRQSYVPGDSPETNLEVINRSNAPIRLSSVRFSISDERFIYRLNLDENTKTQFSYNLTLPKNTALSNPYWLNKPGTDGMYRVDKQLLRGLPQNPPAISATITLTIDGQFIDVEVPVNYQYTDPVKGEVNLPLVVSPPVMVNLDDQALIFGNGSSQKVPVKIIAGQEGVKGDVRLAVEEGWSYQPERFTFDLERVHEEVVFEFELTPPAGASVAQVRAEALVDSRTYRQGRQVIAYDHIPQQTLFPEAETRAVKLDLKRGGQRIGYIMGAGDAVPNSLEQIGYEVQLLAKDDVVQSQLATFDAVIVGIRAFNTLSWLSYKNNELFEYAKSGGTVIVQYNTSHRLVTEQVAPLALKLSRDRVTVEEAPVEFLAPKHDVLNSPNKITAADFDGWVQERGLYFPSEWHKDFTPILGMSDPGEEQTKGSLLVAKYGRGYYCYTGISFFRELPAGVPGAYKLLVNMISLGNKQTP</sequence>
<dbReference type="Proteomes" id="UP000256779">
    <property type="component" value="Unassembled WGS sequence"/>
</dbReference>
<feature type="signal peptide" evidence="1">
    <location>
        <begin position="1"/>
        <end position="19"/>
    </location>
</feature>
<protein>
    <submittedName>
        <fullName evidence="2">GlcNAc-PI de-N-acetylase</fullName>
    </submittedName>
</protein>
<accession>A0A3D9L1N3</accession>
<keyword evidence="3" id="KW-1185">Reference proteome</keyword>
<reference evidence="2 3" key="1">
    <citation type="submission" date="2018-07" db="EMBL/GenBank/DDBJ databases">
        <title>Genomic Encyclopedia of Type Strains, Phase IV (KMG-IV): sequencing the most valuable type-strain genomes for metagenomic binning, comparative biology and taxonomic classification.</title>
        <authorList>
            <person name="Goeker M."/>
        </authorList>
    </citation>
    <scope>NUCLEOTIDE SEQUENCE [LARGE SCALE GENOMIC DNA]</scope>
    <source>
        <strain evidence="2 3">DSM 4134</strain>
    </source>
</reference>
<evidence type="ECO:0000313" key="2">
    <source>
        <dbReference type="EMBL" id="RED97007.1"/>
    </source>
</evidence>
<dbReference type="RefSeq" id="WP_115868752.1">
    <property type="nucleotide sequence ID" value="NZ_QREG01000013.1"/>
</dbReference>
<evidence type="ECO:0000313" key="3">
    <source>
        <dbReference type="Proteomes" id="UP000256779"/>
    </source>
</evidence>
<dbReference type="PANTHER" id="PTHR12993">
    <property type="entry name" value="N-ACETYLGLUCOSAMINYL-PHOSPHATIDYLINOSITOL DE-N-ACETYLASE-RELATED"/>
    <property type="match status" value="1"/>
</dbReference>
<dbReference type="SUPFAM" id="SSF102588">
    <property type="entry name" value="LmbE-like"/>
    <property type="match status" value="1"/>
</dbReference>
<dbReference type="Pfam" id="PF02585">
    <property type="entry name" value="PIG-L"/>
    <property type="match status" value="1"/>
</dbReference>
<organism evidence="2 3">
    <name type="scientific">Marinoscillum furvescens DSM 4134</name>
    <dbReference type="NCBI Taxonomy" id="1122208"/>
    <lineage>
        <taxon>Bacteria</taxon>
        <taxon>Pseudomonadati</taxon>
        <taxon>Bacteroidota</taxon>
        <taxon>Cytophagia</taxon>
        <taxon>Cytophagales</taxon>
        <taxon>Reichenbachiellaceae</taxon>
        <taxon>Marinoscillum</taxon>
    </lineage>
</organism>